<name>A0A1I2PYJ5_9BACT</name>
<dbReference type="AlphaFoldDB" id="A0A1I2PYJ5"/>
<dbReference type="Pfam" id="PF17170">
    <property type="entry name" value="DUF5128"/>
    <property type="match status" value="1"/>
</dbReference>
<accession>A0A1I2PYJ5</accession>
<gene>
    <name evidence="1" type="ORF">SAMN04487988_10225</name>
</gene>
<dbReference type="STRING" id="435880.SAMN04487988_10225"/>
<dbReference type="OrthoDB" id="819631at2"/>
<reference evidence="2" key="1">
    <citation type="submission" date="2016-10" db="EMBL/GenBank/DDBJ databases">
        <authorList>
            <person name="Varghese N."/>
            <person name="Submissions S."/>
        </authorList>
    </citation>
    <scope>NUCLEOTIDE SEQUENCE [LARGE SCALE GENOMIC DNA]</scope>
    <source>
        <strain evidence="2">DSM 19315</strain>
    </source>
</reference>
<evidence type="ECO:0000313" key="1">
    <source>
        <dbReference type="EMBL" id="SFG20710.1"/>
    </source>
</evidence>
<sequence length="372" mass="42742">MKINNIKLLIFSVFCVSCSNSKQSELPLFVLDELEVIGKEKLALQKIINLETTSENLMGTDIRVRYDALVFYLMDESNKDGIHQFDRNGDYLGIIAPVGDGPGFLKDLDDFFINPDGSVEVLSGIGDQATVYHISEAGEISTVFETDYLASSFTKLPSGEYLLYGSYNLPFTQHRLIKTDAQGNELSSFLENTYQNNLLPMTERNFFQNQTDLHLIESFQPYVYQFENDSLERVAQMDFGRYAIPDYFWEEDIMESFGKMSESGFANLHGVFEDEQLMLLSIHVQKPEGIFKELVFIDKSTDKVQKLSTNLNEDMLYHYPIGIEDGEVMFLTYRSVMLDDLPQNSLEKIQKEIPEQDFDYPVILKTKIQFDE</sequence>
<proteinExistence type="predicted"/>
<dbReference type="SUPFAM" id="SSF82171">
    <property type="entry name" value="DPP6 N-terminal domain-like"/>
    <property type="match status" value="1"/>
</dbReference>
<evidence type="ECO:0000313" key="2">
    <source>
        <dbReference type="Proteomes" id="UP000199642"/>
    </source>
</evidence>
<protein>
    <recommendedName>
        <fullName evidence="3">6-bladed beta-propeller protein</fullName>
    </recommendedName>
</protein>
<dbReference type="EMBL" id="FOPC01000002">
    <property type="protein sequence ID" value="SFG20710.1"/>
    <property type="molecule type" value="Genomic_DNA"/>
</dbReference>
<organism evidence="1 2">
    <name type="scientific">Algoriphagus hitonicola</name>
    <dbReference type="NCBI Taxonomy" id="435880"/>
    <lineage>
        <taxon>Bacteria</taxon>
        <taxon>Pseudomonadati</taxon>
        <taxon>Bacteroidota</taxon>
        <taxon>Cytophagia</taxon>
        <taxon>Cytophagales</taxon>
        <taxon>Cyclobacteriaceae</taxon>
        <taxon>Algoriphagus</taxon>
    </lineage>
</organism>
<dbReference type="Proteomes" id="UP000199642">
    <property type="component" value="Unassembled WGS sequence"/>
</dbReference>
<dbReference type="RefSeq" id="WP_092788766.1">
    <property type="nucleotide sequence ID" value="NZ_FOPC01000002.1"/>
</dbReference>
<keyword evidence="2" id="KW-1185">Reference proteome</keyword>
<evidence type="ECO:0008006" key="3">
    <source>
        <dbReference type="Google" id="ProtNLM"/>
    </source>
</evidence>